<protein>
    <submittedName>
        <fullName evidence="10">L-rhamnose-proton symporter</fullName>
    </submittedName>
</protein>
<dbReference type="EMBL" id="SJPZ01000001">
    <property type="protein sequence ID" value="TWU67331.1"/>
    <property type="molecule type" value="Genomic_DNA"/>
</dbReference>
<feature type="transmembrane region" description="Helical" evidence="9">
    <location>
        <begin position="220"/>
        <end position="241"/>
    </location>
</feature>
<gene>
    <name evidence="10" type="primary">rhaT_2</name>
    <name evidence="10" type="ORF">V7x_29050</name>
</gene>
<feature type="transmembrane region" description="Helical" evidence="9">
    <location>
        <begin position="262"/>
        <end position="283"/>
    </location>
</feature>
<dbReference type="Pfam" id="PF06379">
    <property type="entry name" value="RhaT"/>
    <property type="match status" value="1"/>
</dbReference>
<feature type="transmembrane region" description="Helical" evidence="9">
    <location>
        <begin position="328"/>
        <end position="349"/>
    </location>
</feature>
<feature type="transmembrane region" description="Helical" evidence="9">
    <location>
        <begin position="140"/>
        <end position="161"/>
    </location>
</feature>
<accession>A0A5C6FXW3</accession>
<evidence type="ECO:0000256" key="6">
    <source>
        <dbReference type="ARBA" id="ARBA00022847"/>
    </source>
</evidence>
<feature type="transmembrane region" description="Helical" evidence="9">
    <location>
        <begin position="75"/>
        <end position="93"/>
    </location>
</feature>
<keyword evidence="6" id="KW-0769">Symport</keyword>
<keyword evidence="3" id="KW-0997">Cell inner membrane</keyword>
<evidence type="ECO:0000256" key="1">
    <source>
        <dbReference type="ARBA" id="ARBA00022448"/>
    </source>
</evidence>
<evidence type="ECO:0000256" key="8">
    <source>
        <dbReference type="ARBA" id="ARBA00023136"/>
    </source>
</evidence>
<keyword evidence="4" id="KW-0762">Sugar transport</keyword>
<dbReference type="Proteomes" id="UP000316476">
    <property type="component" value="Unassembled WGS sequence"/>
</dbReference>
<evidence type="ECO:0000256" key="3">
    <source>
        <dbReference type="ARBA" id="ARBA00022519"/>
    </source>
</evidence>
<evidence type="ECO:0000256" key="7">
    <source>
        <dbReference type="ARBA" id="ARBA00022989"/>
    </source>
</evidence>
<proteinExistence type="predicted"/>
<keyword evidence="2" id="KW-1003">Cell membrane</keyword>
<sequence length="357" mass="39102">MADPVIGAALHSIGALSSSSCYTPQKKTKLWAWESYWISQATFAWLILPVVGAFLTIPNYMDVLAASPTDAMLKSFTLGAFYGVGGLTFGLGIRYIGFSLNYAIAIGISAGLGTIFPLIWTPNEGFVWLIFDKFSTLPGQIVLAGILLSLVGIFFCGWAGALREKSQGDVPSQFSFKTGVPLAIIAGTLSAVFNFALLAGQPIEQAALDAGANDLMKMNAIYPFSNGGAFLTNFVWCVFLFRRNRTGFQLFRLPDQGSGKLAFYYLMALLSGTFWYFQFFFYGMGHANMGDTYGFTSWGLHMSMLILFSNIFGTVFREWENAGKLSKRILHIGMLIIVASTLVITYGNYLGQQTPVH</sequence>
<dbReference type="InterPro" id="IPR004673">
    <property type="entry name" value="L-rhamnose-proton_sym_RhaT"/>
</dbReference>
<dbReference type="AlphaFoldDB" id="A0A5C6FXW3"/>
<evidence type="ECO:0000256" key="4">
    <source>
        <dbReference type="ARBA" id="ARBA00022597"/>
    </source>
</evidence>
<evidence type="ECO:0000256" key="2">
    <source>
        <dbReference type="ARBA" id="ARBA00022475"/>
    </source>
</evidence>
<keyword evidence="7 9" id="KW-1133">Transmembrane helix</keyword>
<dbReference type="OrthoDB" id="9790043at2"/>
<organism evidence="10 11">
    <name type="scientific">Crateriforma conspicua</name>
    <dbReference type="NCBI Taxonomy" id="2527996"/>
    <lineage>
        <taxon>Bacteria</taxon>
        <taxon>Pseudomonadati</taxon>
        <taxon>Planctomycetota</taxon>
        <taxon>Planctomycetia</taxon>
        <taxon>Planctomycetales</taxon>
        <taxon>Planctomycetaceae</taxon>
        <taxon>Crateriforma</taxon>
    </lineage>
</organism>
<evidence type="ECO:0000256" key="9">
    <source>
        <dbReference type="SAM" id="Phobius"/>
    </source>
</evidence>
<dbReference type="GO" id="GO:0015293">
    <property type="term" value="F:symporter activity"/>
    <property type="evidence" value="ECO:0007669"/>
    <property type="project" value="UniProtKB-KW"/>
</dbReference>
<feature type="transmembrane region" description="Helical" evidence="9">
    <location>
        <begin position="295"/>
        <end position="316"/>
    </location>
</feature>
<reference evidence="10 11" key="1">
    <citation type="submission" date="2019-02" db="EMBL/GenBank/DDBJ databases">
        <title>Deep-cultivation of Planctomycetes and their phenomic and genomic characterization uncovers novel biology.</title>
        <authorList>
            <person name="Wiegand S."/>
            <person name="Jogler M."/>
            <person name="Boedeker C."/>
            <person name="Pinto D."/>
            <person name="Vollmers J."/>
            <person name="Rivas-Marin E."/>
            <person name="Kohn T."/>
            <person name="Peeters S.H."/>
            <person name="Heuer A."/>
            <person name="Rast P."/>
            <person name="Oberbeckmann S."/>
            <person name="Bunk B."/>
            <person name="Jeske O."/>
            <person name="Meyerdierks A."/>
            <person name="Storesund J.E."/>
            <person name="Kallscheuer N."/>
            <person name="Luecker S."/>
            <person name="Lage O.M."/>
            <person name="Pohl T."/>
            <person name="Merkel B.J."/>
            <person name="Hornburger P."/>
            <person name="Mueller R.-W."/>
            <person name="Bruemmer F."/>
            <person name="Labrenz M."/>
            <person name="Spormann A.M."/>
            <person name="Op Den Camp H."/>
            <person name="Overmann J."/>
            <person name="Amann R."/>
            <person name="Jetten M.S.M."/>
            <person name="Mascher T."/>
            <person name="Medema M.H."/>
            <person name="Devos D.P."/>
            <person name="Kaster A.-K."/>
            <person name="Ovreas L."/>
            <person name="Rohde M."/>
            <person name="Galperin M.Y."/>
            <person name="Jogler C."/>
        </authorList>
    </citation>
    <scope>NUCLEOTIDE SEQUENCE [LARGE SCALE GENOMIC DNA]</scope>
    <source>
        <strain evidence="10 11">V7</strain>
    </source>
</reference>
<evidence type="ECO:0000313" key="10">
    <source>
        <dbReference type="EMBL" id="TWU67331.1"/>
    </source>
</evidence>
<dbReference type="GO" id="GO:0015153">
    <property type="term" value="F:rhamnose transmembrane transporter activity"/>
    <property type="evidence" value="ECO:0007669"/>
    <property type="project" value="InterPro"/>
</dbReference>
<evidence type="ECO:0000313" key="11">
    <source>
        <dbReference type="Proteomes" id="UP000316476"/>
    </source>
</evidence>
<evidence type="ECO:0000256" key="5">
    <source>
        <dbReference type="ARBA" id="ARBA00022692"/>
    </source>
</evidence>
<dbReference type="RefSeq" id="WP_146413757.1">
    <property type="nucleotide sequence ID" value="NZ_SJPZ01000001.1"/>
</dbReference>
<name>A0A5C6FXW3_9PLAN</name>
<keyword evidence="5 9" id="KW-0812">Transmembrane</keyword>
<comment type="caution">
    <text evidence="10">The sequence shown here is derived from an EMBL/GenBank/DDBJ whole genome shotgun (WGS) entry which is preliminary data.</text>
</comment>
<keyword evidence="8 9" id="KW-0472">Membrane</keyword>
<keyword evidence="1" id="KW-0813">Transport</keyword>
<feature type="transmembrane region" description="Helical" evidence="9">
    <location>
        <begin position="100"/>
        <end position="120"/>
    </location>
</feature>
<feature type="transmembrane region" description="Helical" evidence="9">
    <location>
        <begin position="36"/>
        <end position="55"/>
    </location>
</feature>
<dbReference type="GO" id="GO:0016020">
    <property type="term" value="C:membrane"/>
    <property type="evidence" value="ECO:0007669"/>
    <property type="project" value="InterPro"/>
</dbReference>
<feature type="transmembrane region" description="Helical" evidence="9">
    <location>
        <begin position="182"/>
        <end position="200"/>
    </location>
</feature>